<evidence type="ECO:0008006" key="9">
    <source>
        <dbReference type="Google" id="ProtNLM"/>
    </source>
</evidence>
<dbReference type="Proteomes" id="UP000807469">
    <property type="component" value="Unassembled WGS sequence"/>
</dbReference>
<keyword evidence="5 6" id="KW-0472">Membrane</keyword>
<evidence type="ECO:0000313" key="8">
    <source>
        <dbReference type="Proteomes" id="UP000807469"/>
    </source>
</evidence>
<feature type="transmembrane region" description="Helical" evidence="6">
    <location>
        <begin position="49"/>
        <end position="69"/>
    </location>
</feature>
<evidence type="ECO:0000256" key="1">
    <source>
        <dbReference type="ARBA" id="ARBA00004141"/>
    </source>
</evidence>
<comment type="subcellular location">
    <subcellularLocation>
        <location evidence="1">Membrane</location>
        <topology evidence="1">Multi-pass membrane protein</topology>
    </subcellularLocation>
</comment>
<feature type="transmembrane region" description="Helical" evidence="6">
    <location>
        <begin position="20"/>
        <end position="37"/>
    </location>
</feature>
<dbReference type="InterPro" id="IPR012506">
    <property type="entry name" value="TMEM86B-like"/>
</dbReference>
<name>A0A9P5ZD47_9AGAR</name>
<dbReference type="PANTHER" id="PTHR31885">
    <property type="entry name" value="GH04784P"/>
    <property type="match status" value="1"/>
</dbReference>
<dbReference type="GO" id="GO:0016787">
    <property type="term" value="F:hydrolase activity"/>
    <property type="evidence" value="ECO:0007669"/>
    <property type="project" value="TreeGrafter"/>
</dbReference>
<proteinExistence type="inferred from homology"/>
<keyword evidence="3 6" id="KW-0812">Transmembrane</keyword>
<keyword evidence="4 6" id="KW-1133">Transmembrane helix</keyword>
<feature type="transmembrane region" description="Helical" evidence="6">
    <location>
        <begin position="161"/>
        <end position="181"/>
    </location>
</feature>
<dbReference type="OrthoDB" id="2133758at2759"/>
<accession>A0A9P5ZD47</accession>
<comment type="similarity">
    <text evidence="2">Belongs to the TMEM86 family.</text>
</comment>
<evidence type="ECO:0000256" key="6">
    <source>
        <dbReference type="SAM" id="Phobius"/>
    </source>
</evidence>
<dbReference type="PANTHER" id="PTHR31885:SF6">
    <property type="entry name" value="GH04784P"/>
    <property type="match status" value="1"/>
</dbReference>
<gene>
    <name evidence="7" type="ORF">BDN70DRAFT_871660</name>
</gene>
<dbReference type="EMBL" id="MU155137">
    <property type="protein sequence ID" value="KAF9485252.1"/>
    <property type="molecule type" value="Genomic_DNA"/>
</dbReference>
<dbReference type="GO" id="GO:0016020">
    <property type="term" value="C:membrane"/>
    <property type="evidence" value="ECO:0007669"/>
    <property type="project" value="UniProtKB-SubCell"/>
</dbReference>
<reference evidence="7" key="1">
    <citation type="submission" date="2020-11" db="EMBL/GenBank/DDBJ databases">
        <authorList>
            <consortium name="DOE Joint Genome Institute"/>
            <person name="Ahrendt S."/>
            <person name="Riley R."/>
            <person name="Andreopoulos W."/>
            <person name="Labutti K."/>
            <person name="Pangilinan J."/>
            <person name="Ruiz-Duenas F.J."/>
            <person name="Barrasa J.M."/>
            <person name="Sanchez-Garcia M."/>
            <person name="Camarero S."/>
            <person name="Miyauchi S."/>
            <person name="Serrano A."/>
            <person name="Linde D."/>
            <person name="Babiker R."/>
            <person name="Drula E."/>
            <person name="Ayuso-Fernandez I."/>
            <person name="Pacheco R."/>
            <person name="Padilla G."/>
            <person name="Ferreira P."/>
            <person name="Barriuso J."/>
            <person name="Kellner H."/>
            <person name="Castanera R."/>
            <person name="Alfaro M."/>
            <person name="Ramirez L."/>
            <person name="Pisabarro A.G."/>
            <person name="Kuo A."/>
            <person name="Tritt A."/>
            <person name="Lipzen A."/>
            <person name="He G."/>
            <person name="Yan M."/>
            <person name="Ng V."/>
            <person name="Cullen D."/>
            <person name="Martin F."/>
            <person name="Rosso M.-N."/>
            <person name="Henrissat B."/>
            <person name="Hibbett D."/>
            <person name="Martinez A.T."/>
            <person name="Grigoriev I.V."/>
        </authorList>
    </citation>
    <scope>NUCLEOTIDE SEQUENCE</scope>
    <source>
        <strain evidence="7">CIRM-BRFM 674</strain>
    </source>
</reference>
<comment type="caution">
    <text evidence="7">The sequence shown here is derived from an EMBL/GenBank/DDBJ whole genome shotgun (WGS) entry which is preliminary data.</text>
</comment>
<protein>
    <recommendedName>
        <fullName evidence="9">YhhN-like protein</fullName>
    </recommendedName>
</protein>
<keyword evidence="8" id="KW-1185">Reference proteome</keyword>
<sequence>MTLVLGLIDDLARILTSFHLPAYPYPTVLTTAVLLLITSEGTSFYAGSVLFKTIASLAFLLAGVHTATGPPRTLDLLSWESISLPEHRSAVFLLLGLLFSVFGDVLLIPSPEIYHQKIPSKTEGETLRFKAGVLFFALAHVVYAAAFIADTSSGGIKGIRWFTFFTTLKVGALLIYVLGLLAKNPAPGAMVAVPADMRGLVTVYVVIIWTMVATATATDAGYQKIAGGWIFMVSDLFVAADVYSGKKPAPRPNARGRYGWESRSIGWIAYFGAQLLLAGCI</sequence>
<feature type="transmembrane region" description="Helical" evidence="6">
    <location>
        <begin position="201"/>
        <end position="220"/>
    </location>
</feature>
<evidence type="ECO:0000256" key="3">
    <source>
        <dbReference type="ARBA" id="ARBA00022692"/>
    </source>
</evidence>
<organism evidence="7 8">
    <name type="scientific">Pholiota conissans</name>
    <dbReference type="NCBI Taxonomy" id="109636"/>
    <lineage>
        <taxon>Eukaryota</taxon>
        <taxon>Fungi</taxon>
        <taxon>Dikarya</taxon>
        <taxon>Basidiomycota</taxon>
        <taxon>Agaricomycotina</taxon>
        <taxon>Agaricomycetes</taxon>
        <taxon>Agaricomycetidae</taxon>
        <taxon>Agaricales</taxon>
        <taxon>Agaricineae</taxon>
        <taxon>Strophariaceae</taxon>
        <taxon>Pholiota</taxon>
    </lineage>
</organism>
<evidence type="ECO:0000256" key="4">
    <source>
        <dbReference type="ARBA" id="ARBA00022989"/>
    </source>
</evidence>
<evidence type="ECO:0000256" key="2">
    <source>
        <dbReference type="ARBA" id="ARBA00007375"/>
    </source>
</evidence>
<feature type="transmembrane region" description="Helical" evidence="6">
    <location>
        <begin position="129"/>
        <end position="149"/>
    </location>
</feature>
<evidence type="ECO:0000256" key="5">
    <source>
        <dbReference type="ARBA" id="ARBA00023136"/>
    </source>
</evidence>
<feature type="transmembrane region" description="Helical" evidence="6">
    <location>
        <begin position="89"/>
        <end position="108"/>
    </location>
</feature>
<dbReference type="Pfam" id="PF07947">
    <property type="entry name" value="YhhN"/>
    <property type="match status" value="1"/>
</dbReference>
<dbReference type="AlphaFoldDB" id="A0A9P5ZD47"/>
<evidence type="ECO:0000313" key="7">
    <source>
        <dbReference type="EMBL" id="KAF9485252.1"/>
    </source>
</evidence>